<feature type="transmembrane region" description="Helical" evidence="5">
    <location>
        <begin position="12"/>
        <end position="29"/>
    </location>
</feature>
<keyword evidence="3 5" id="KW-1133">Transmembrane helix</keyword>
<protein>
    <recommendedName>
        <fullName evidence="8">DoxX family membrane protein</fullName>
    </recommendedName>
</protein>
<accession>A0A5S3PJN0</accession>
<evidence type="ECO:0000256" key="5">
    <source>
        <dbReference type="SAM" id="Phobius"/>
    </source>
</evidence>
<comment type="caution">
    <text evidence="6">The sequence shown here is derived from an EMBL/GenBank/DDBJ whole genome shotgun (WGS) entry which is preliminary data.</text>
</comment>
<feature type="transmembrane region" description="Helical" evidence="5">
    <location>
        <begin position="113"/>
        <end position="131"/>
    </location>
</feature>
<dbReference type="InterPro" id="IPR032808">
    <property type="entry name" value="DoxX"/>
</dbReference>
<keyword evidence="7" id="KW-1185">Reference proteome</keyword>
<evidence type="ECO:0000256" key="4">
    <source>
        <dbReference type="ARBA" id="ARBA00023136"/>
    </source>
</evidence>
<dbReference type="OrthoDB" id="7725207at2"/>
<keyword evidence="4 5" id="KW-0472">Membrane</keyword>
<dbReference type="Pfam" id="PF07681">
    <property type="entry name" value="DoxX"/>
    <property type="match status" value="1"/>
</dbReference>
<dbReference type="AlphaFoldDB" id="A0A5S3PJN0"/>
<evidence type="ECO:0000256" key="1">
    <source>
        <dbReference type="ARBA" id="ARBA00004141"/>
    </source>
</evidence>
<name>A0A5S3PJN0_9RHOB</name>
<dbReference type="GO" id="GO:0016020">
    <property type="term" value="C:membrane"/>
    <property type="evidence" value="ECO:0007669"/>
    <property type="project" value="UniProtKB-SubCell"/>
</dbReference>
<feature type="transmembrane region" description="Helical" evidence="5">
    <location>
        <begin position="49"/>
        <end position="69"/>
    </location>
</feature>
<proteinExistence type="predicted"/>
<evidence type="ECO:0000256" key="2">
    <source>
        <dbReference type="ARBA" id="ARBA00022692"/>
    </source>
</evidence>
<evidence type="ECO:0000313" key="7">
    <source>
        <dbReference type="Proteomes" id="UP000309550"/>
    </source>
</evidence>
<organism evidence="6 7">
    <name type="scientific">Sulfitobacter sabulilitoris</name>
    <dbReference type="NCBI Taxonomy" id="2562655"/>
    <lineage>
        <taxon>Bacteria</taxon>
        <taxon>Pseudomonadati</taxon>
        <taxon>Pseudomonadota</taxon>
        <taxon>Alphaproteobacteria</taxon>
        <taxon>Rhodobacterales</taxon>
        <taxon>Roseobacteraceae</taxon>
        <taxon>Sulfitobacter</taxon>
    </lineage>
</organism>
<evidence type="ECO:0000256" key="3">
    <source>
        <dbReference type="ARBA" id="ARBA00022989"/>
    </source>
</evidence>
<reference evidence="6 7" key="1">
    <citation type="submission" date="2019-05" db="EMBL/GenBank/DDBJ databases">
        <title>Sulfitobacter sabulilitoris sp. nov., isolated from a marine sand.</title>
        <authorList>
            <person name="Yoon J.-H."/>
        </authorList>
    </citation>
    <scope>NUCLEOTIDE SEQUENCE [LARGE SCALE GENOMIC DNA]</scope>
    <source>
        <strain evidence="6 7">HSMS-29</strain>
    </source>
</reference>
<dbReference type="Proteomes" id="UP000309550">
    <property type="component" value="Unassembled WGS sequence"/>
</dbReference>
<evidence type="ECO:0000313" key="6">
    <source>
        <dbReference type="EMBL" id="TMM54511.1"/>
    </source>
</evidence>
<gene>
    <name evidence="6" type="ORF">FDT80_02645</name>
</gene>
<dbReference type="EMBL" id="VANS01000001">
    <property type="protein sequence ID" value="TMM54511.1"/>
    <property type="molecule type" value="Genomic_DNA"/>
</dbReference>
<evidence type="ECO:0008006" key="8">
    <source>
        <dbReference type="Google" id="ProtNLM"/>
    </source>
</evidence>
<dbReference type="RefSeq" id="WP_138660683.1">
    <property type="nucleotide sequence ID" value="NZ_VANS01000001.1"/>
</dbReference>
<sequence length="151" mass="17049">MTAFDRRDATATLILRLGLSWFMFLWAAHKIITPAQYQGLARHFDGLEIALWQVYLVAAVQIVLCTAMALGALRPVSYGALALMHAYTVSRRWEGFLDPFAVNGNGFPVNRNQVIDLAVMAAFVALVLLIHRDRFSLGGWMSHRMGARWWQ</sequence>
<keyword evidence="2 5" id="KW-0812">Transmembrane</keyword>
<comment type="subcellular location">
    <subcellularLocation>
        <location evidence="1">Membrane</location>
        <topology evidence="1">Multi-pass membrane protein</topology>
    </subcellularLocation>
</comment>